<dbReference type="InterPro" id="IPR002048">
    <property type="entry name" value="EF_hand_dom"/>
</dbReference>
<dbReference type="SMART" id="SM00054">
    <property type="entry name" value="EFh"/>
    <property type="match status" value="4"/>
</dbReference>
<dbReference type="GO" id="GO:0005737">
    <property type="term" value="C:cytoplasm"/>
    <property type="evidence" value="ECO:0007669"/>
    <property type="project" value="UniProtKB-SubCell"/>
</dbReference>
<keyword evidence="2" id="KW-0963">Cytoplasm</keyword>
<dbReference type="GO" id="GO:0048306">
    <property type="term" value="F:calcium-dependent protein binding"/>
    <property type="evidence" value="ECO:0007669"/>
    <property type="project" value="UniProtKB-ARBA"/>
</dbReference>
<dbReference type="FunFam" id="1.10.238.10:FF:000001">
    <property type="entry name" value="Calmodulin 1"/>
    <property type="match status" value="1"/>
</dbReference>
<keyword evidence="4" id="KW-0677">Repeat</keyword>
<evidence type="ECO:0000256" key="2">
    <source>
        <dbReference type="ARBA" id="ARBA00022490"/>
    </source>
</evidence>
<accession>A0AAD4DFI4</accession>
<dbReference type="Gene3D" id="1.10.238.10">
    <property type="entry name" value="EF-hand"/>
    <property type="match status" value="1"/>
</dbReference>
<dbReference type="InterPro" id="IPR011992">
    <property type="entry name" value="EF-hand-dom_pair"/>
</dbReference>
<protein>
    <submittedName>
        <fullName evidence="8">Programmed cell death protein 6</fullName>
    </submittedName>
</protein>
<feature type="region of interest" description="Disordered" evidence="6">
    <location>
        <begin position="1"/>
        <end position="82"/>
    </location>
</feature>
<dbReference type="PANTHER" id="PTHR46212:SF3">
    <property type="entry name" value="GH27120P"/>
    <property type="match status" value="1"/>
</dbReference>
<dbReference type="InterPro" id="IPR018247">
    <property type="entry name" value="EF_Hand_1_Ca_BS"/>
</dbReference>
<evidence type="ECO:0000313" key="9">
    <source>
        <dbReference type="Proteomes" id="UP001194580"/>
    </source>
</evidence>
<feature type="domain" description="EF-hand" evidence="7">
    <location>
        <begin position="80"/>
        <end position="115"/>
    </location>
</feature>
<dbReference type="Proteomes" id="UP001194580">
    <property type="component" value="Unassembled WGS sequence"/>
</dbReference>
<evidence type="ECO:0000256" key="6">
    <source>
        <dbReference type="SAM" id="MobiDB-lite"/>
    </source>
</evidence>
<dbReference type="CDD" id="cd16180">
    <property type="entry name" value="EFh_PEF_Group_I"/>
    <property type="match status" value="1"/>
</dbReference>
<dbReference type="InterPro" id="IPR051426">
    <property type="entry name" value="Peflin/Sorcin_CaBP"/>
</dbReference>
<sequence>MSYNQGYNQGYQQQQGYGQQPYGQQQQGYAQQPYGQQQQGYGQQQQPYGQQQQGYNPQQNSYQQQHQQYQQQQQHPAAPNQSAELRRWFDAVDADRSGQLSTEELQKALINGDWTPFNYETVRLMMNMFDTDNSGMINFAEFSGLWQYIEEWRTCFAAFDQDKSGSIDFNELRTAMRSFRYNLSDDFLRLLIKKYDRTGKGDVSFDNFVQIAVTVKSLTDAFMRIDKEGRGYATIGYEQFLELVVTNR</sequence>
<evidence type="ECO:0000259" key="7">
    <source>
        <dbReference type="PROSITE" id="PS50222"/>
    </source>
</evidence>
<dbReference type="PANTHER" id="PTHR46212">
    <property type="entry name" value="PEFLIN"/>
    <property type="match status" value="1"/>
</dbReference>
<feature type="domain" description="EF-hand" evidence="7">
    <location>
        <begin position="183"/>
        <end position="218"/>
    </location>
</feature>
<evidence type="ECO:0000256" key="3">
    <source>
        <dbReference type="ARBA" id="ARBA00022723"/>
    </source>
</evidence>
<gene>
    <name evidence="8" type="primary">PDCD6_2</name>
    <name evidence="8" type="ORF">BGZ95_007022</name>
</gene>
<dbReference type="EMBL" id="JAAAIL010000336">
    <property type="protein sequence ID" value="KAG0276792.1"/>
    <property type="molecule type" value="Genomic_DNA"/>
</dbReference>
<evidence type="ECO:0000256" key="4">
    <source>
        <dbReference type="ARBA" id="ARBA00022737"/>
    </source>
</evidence>
<organism evidence="8 9">
    <name type="scientific">Linnemannia exigua</name>
    <dbReference type="NCBI Taxonomy" id="604196"/>
    <lineage>
        <taxon>Eukaryota</taxon>
        <taxon>Fungi</taxon>
        <taxon>Fungi incertae sedis</taxon>
        <taxon>Mucoromycota</taxon>
        <taxon>Mortierellomycotina</taxon>
        <taxon>Mortierellomycetes</taxon>
        <taxon>Mortierellales</taxon>
        <taxon>Mortierellaceae</taxon>
        <taxon>Linnemannia</taxon>
    </lineage>
</organism>
<evidence type="ECO:0000256" key="5">
    <source>
        <dbReference type="ARBA" id="ARBA00022837"/>
    </source>
</evidence>
<evidence type="ECO:0000313" key="8">
    <source>
        <dbReference type="EMBL" id="KAG0276792.1"/>
    </source>
</evidence>
<dbReference type="PROSITE" id="PS50222">
    <property type="entry name" value="EF_HAND_2"/>
    <property type="match status" value="3"/>
</dbReference>
<feature type="domain" description="EF-hand" evidence="7">
    <location>
        <begin position="147"/>
        <end position="182"/>
    </location>
</feature>
<keyword evidence="9" id="KW-1185">Reference proteome</keyword>
<dbReference type="SUPFAM" id="SSF47473">
    <property type="entry name" value="EF-hand"/>
    <property type="match status" value="1"/>
</dbReference>
<feature type="compositionally biased region" description="Low complexity" evidence="6">
    <location>
        <begin position="1"/>
        <end position="74"/>
    </location>
</feature>
<comment type="subcellular location">
    <subcellularLocation>
        <location evidence="1">Cytoplasm</location>
    </subcellularLocation>
</comment>
<dbReference type="AlphaFoldDB" id="A0AAD4DFI4"/>
<name>A0AAD4DFI4_9FUNG</name>
<dbReference type="Pfam" id="PF13499">
    <property type="entry name" value="EF-hand_7"/>
    <property type="match status" value="2"/>
</dbReference>
<dbReference type="PROSITE" id="PS00018">
    <property type="entry name" value="EF_HAND_1"/>
    <property type="match status" value="2"/>
</dbReference>
<keyword evidence="5" id="KW-0106">Calcium</keyword>
<reference evidence="8" key="1">
    <citation type="journal article" date="2020" name="Fungal Divers.">
        <title>Resolving the Mortierellaceae phylogeny through synthesis of multi-gene phylogenetics and phylogenomics.</title>
        <authorList>
            <person name="Vandepol N."/>
            <person name="Liber J."/>
            <person name="Desiro A."/>
            <person name="Na H."/>
            <person name="Kennedy M."/>
            <person name="Barry K."/>
            <person name="Grigoriev I.V."/>
            <person name="Miller A.N."/>
            <person name="O'Donnell K."/>
            <person name="Stajich J.E."/>
            <person name="Bonito G."/>
        </authorList>
    </citation>
    <scope>NUCLEOTIDE SEQUENCE</scope>
    <source>
        <strain evidence="8">NRRL 28262</strain>
    </source>
</reference>
<keyword evidence="3" id="KW-0479">Metal-binding</keyword>
<evidence type="ECO:0000256" key="1">
    <source>
        <dbReference type="ARBA" id="ARBA00004496"/>
    </source>
</evidence>
<comment type="caution">
    <text evidence="8">The sequence shown here is derived from an EMBL/GenBank/DDBJ whole genome shotgun (WGS) entry which is preliminary data.</text>
</comment>
<dbReference type="GO" id="GO:0005509">
    <property type="term" value="F:calcium ion binding"/>
    <property type="evidence" value="ECO:0007669"/>
    <property type="project" value="InterPro"/>
</dbReference>
<proteinExistence type="predicted"/>